<dbReference type="EMBL" id="JAJJHW010002585">
    <property type="protein sequence ID" value="KAH8371881.1"/>
    <property type="molecule type" value="Genomic_DNA"/>
</dbReference>
<evidence type="ECO:0000313" key="3">
    <source>
        <dbReference type="Proteomes" id="UP001200034"/>
    </source>
</evidence>
<reference evidence="2" key="1">
    <citation type="journal article" date="2021" name="Mol. Ecol. Resour.">
        <title>Phylogenomic analyses of the genus Drosophila reveals genomic signals of climate adaptation.</title>
        <authorList>
            <person name="Li F."/>
            <person name="Rane R.V."/>
            <person name="Luria V."/>
            <person name="Xiong Z."/>
            <person name="Chen J."/>
            <person name="Li Z."/>
            <person name="Catullo R.A."/>
            <person name="Griffin P.C."/>
            <person name="Schiffer M."/>
            <person name="Pearce S."/>
            <person name="Lee S.F."/>
            <person name="McElroy K."/>
            <person name="Stocker A."/>
            <person name="Shirriffs J."/>
            <person name="Cockerell F."/>
            <person name="Coppin C."/>
            <person name="Sgro C.M."/>
            <person name="Karger A."/>
            <person name="Cain J.W."/>
            <person name="Weber J.A."/>
            <person name="Santpere G."/>
            <person name="Kirschner M.W."/>
            <person name="Hoffmann A.A."/>
            <person name="Oakeshott J.G."/>
            <person name="Zhang G."/>
        </authorList>
    </citation>
    <scope>NUCLEOTIDE SEQUENCE</scope>
    <source>
        <strain evidence="2">BGI-SZ-2011g</strain>
    </source>
</reference>
<gene>
    <name evidence="2" type="ORF">KR093_009235</name>
</gene>
<evidence type="ECO:0000313" key="2">
    <source>
        <dbReference type="EMBL" id="KAH8371881.1"/>
    </source>
</evidence>
<keyword evidence="1" id="KW-1133">Transmembrane helix</keyword>
<dbReference type="Pfam" id="PF15860">
    <property type="entry name" value="DUF4728"/>
    <property type="match status" value="1"/>
</dbReference>
<keyword evidence="1" id="KW-0812">Transmembrane</keyword>
<feature type="transmembrane region" description="Helical" evidence="1">
    <location>
        <begin position="61"/>
        <end position="84"/>
    </location>
</feature>
<feature type="transmembrane region" description="Helical" evidence="1">
    <location>
        <begin position="129"/>
        <end position="148"/>
    </location>
</feature>
<proteinExistence type="predicted"/>
<comment type="caution">
    <text evidence="2">The sequence shown here is derived from an EMBL/GenBank/DDBJ whole genome shotgun (WGS) entry which is preliminary data.</text>
</comment>
<organism evidence="2 3">
    <name type="scientific">Drosophila rubida</name>
    <dbReference type="NCBI Taxonomy" id="30044"/>
    <lineage>
        <taxon>Eukaryota</taxon>
        <taxon>Metazoa</taxon>
        <taxon>Ecdysozoa</taxon>
        <taxon>Arthropoda</taxon>
        <taxon>Hexapoda</taxon>
        <taxon>Insecta</taxon>
        <taxon>Pterygota</taxon>
        <taxon>Neoptera</taxon>
        <taxon>Endopterygota</taxon>
        <taxon>Diptera</taxon>
        <taxon>Brachycera</taxon>
        <taxon>Muscomorpha</taxon>
        <taxon>Ephydroidea</taxon>
        <taxon>Drosophilidae</taxon>
        <taxon>Drosophila</taxon>
    </lineage>
</organism>
<feature type="transmembrane region" description="Helical" evidence="1">
    <location>
        <begin position="96"/>
        <end position="117"/>
    </location>
</feature>
<evidence type="ECO:0000256" key="1">
    <source>
        <dbReference type="SAM" id="Phobius"/>
    </source>
</evidence>
<keyword evidence="1" id="KW-0472">Membrane</keyword>
<dbReference type="AlphaFoldDB" id="A0AAD4K272"/>
<dbReference type="Proteomes" id="UP001200034">
    <property type="component" value="Unassembled WGS sequence"/>
</dbReference>
<name>A0AAD4K272_9MUSC</name>
<feature type="non-terminal residue" evidence="2">
    <location>
        <position position="184"/>
    </location>
</feature>
<keyword evidence="3" id="KW-1185">Reference proteome</keyword>
<accession>A0AAD4K272</accession>
<sequence>MAATKKKKKSSSKKKDKRGKLAFATLFKKHLGRICLIIAIFDLAHALFFVLQATISLVSSFNLYTTLALLGTIFWVLIVILLIVGLSKRRPALVRAWLIFSIVGFIADILFLIWGIFSSVSIDWDHLREFSIIFVGIFIESLCIYLVYRYYLVMDPCRIVYEPEKGSKKSKKKYVDKKECKGRK</sequence>
<feature type="transmembrane region" description="Helical" evidence="1">
    <location>
        <begin position="34"/>
        <end position="55"/>
    </location>
</feature>
<dbReference type="InterPro" id="IPR031720">
    <property type="entry name" value="DUF4728"/>
</dbReference>
<protein>
    <submittedName>
        <fullName evidence="2">Uncharacterized protein</fullName>
    </submittedName>
</protein>